<dbReference type="HOGENOM" id="CLU_3008281_0_0_11"/>
<gene>
    <name evidence="3" type="ORF">KCH_16400</name>
</gene>
<dbReference type="Proteomes" id="UP000027178">
    <property type="component" value="Unassembled WGS sequence"/>
</dbReference>
<reference evidence="3 4" key="1">
    <citation type="submission" date="2014-05" db="EMBL/GenBank/DDBJ databases">
        <title>Draft Genome Sequence of Kitasatospora cheerisanensis KCTC 2395.</title>
        <authorList>
            <person name="Nam D.H."/>
        </authorList>
    </citation>
    <scope>NUCLEOTIDE SEQUENCE [LARGE SCALE GENOMIC DNA]</scope>
    <source>
        <strain evidence="3 4">KCTC 2395</strain>
    </source>
</reference>
<name>A0A066Z2S3_9ACTN</name>
<dbReference type="AlphaFoldDB" id="A0A066Z2S3"/>
<accession>A0A066Z2S3</accession>
<feature type="transmembrane region" description="Helical" evidence="2">
    <location>
        <begin position="27"/>
        <end position="47"/>
    </location>
</feature>
<dbReference type="EMBL" id="JNBY01000068">
    <property type="protein sequence ID" value="KDN86544.1"/>
    <property type="molecule type" value="Genomic_DNA"/>
</dbReference>
<comment type="caution">
    <text evidence="3">The sequence shown here is derived from an EMBL/GenBank/DDBJ whole genome shotgun (WGS) entry which is preliminary data.</text>
</comment>
<keyword evidence="2" id="KW-0472">Membrane</keyword>
<evidence type="ECO:0000313" key="3">
    <source>
        <dbReference type="EMBL" id="KDN86544.1"/>
    </source>
</evidence>
<dbReference type="RefSeq" id="WP_157031943.1">
    <property type="nucleotide sequence ID" value="NZ_KK853997.1"/>
</dbReference>
<organism evidence="3 4">
    <name type="scientific">Kitasatospora cheerisanensis KCTC 2395</name>
    <dbReference type="NCBI Taxonomy" id="1348663"/>
    <lineage>
        <taxon>Bacteria</taxon>
        <taxon>Bacillati</taxon>
        <taxon>Actinomycetota</taxon>
        <taxon>Actinomycetes</taxon>
        <taxon>Kitasatosporales</taxon>
        <taxon>Streptomycetaceae</taxon>
        <taxon>Kitasatospora</taxon>
    </lineage>
</organism>
<feature type="region of interest" description="Disordered" evidence="1">
    <location>
        <begin position="1"/>
        <end position="25"/>
    </location>
</feature>
<dbReference type="PATRIC" id="fig|1348663.4.peg.1578"/>
<sequence>MTVTPSPSPAAGATGEKSDDSGESTTAIVLGGLGAVVVLGGLIVLAVRRRSSRPGR</sequence>
<proteinExistence type="predicted"/>
<keyword evidence="4" id="KW-1185">Reference proteome</keyword>
<evidence type="ECO:0000256" key="1">
    <source>
        <dbReference type="SAM" id="MobiDB-lite"/>
    </source>
</evidence>
<protein>
    <submittedName>
        <fullName evidence="3">Uncharacterized protein</fullName>
    </submittedName>
</protein>
<evidence type="ECO:0000313" key="4">
    <source>
        <dbReference type="Proteomes" id="UP000027178"/>
    </source>
</evidence>
<keyword evidence="2" id="KW-0812">Transmembrane</keyword>
<evidence type="ECO:0000256" key="2">
    <source>
        <dbReference type="SAM" id="Phobius"/>
    </source>
</evidence>
<keyword evidence="2" id="KW-1133">Transmembrane helix</keyword>